<evidence type="ECO:0000256" key="4">
    <source>
        <dbReference type="ARBA" id="ARBA00023136"/>
    </source>
</evidence>
<feature type="transmembrane region" description="Helical" evidence="5">
    <location>
        <begin position="261"/>
        <end position="279"/>
    </location>
</feature>
<dbReference type="CDD" id="cd19051">
    <property type="entry name" value="LGIC_TM_cation"/>
    <property type="match status" value="1"/>
</dbReference>
<comment type="subcellular location">
    <subcellularLocation>
        <location evidence="1">Membrane</location>
        <topology evidence="1">Multi-pass membrane protein</topology>
    </subcellularLocation>
</comment>
<feature type="transmembrane region" description="Helical" evidence="5">
    <location>
        <begin position="230"/>
        <end position="254"/>
    </location>
</feature>
<evidence type="ECO:0000313" key="9">
    <source>
        <dbReference type="EMBL" id="CAG2228225.1"/>
    </source>
</evidence>
<dbReference type="OrthoDB" id="5975154at2759"/>
<dbReference type="InterPro" id="IPR006201">
    <property type="entry name" value="Neur_channel"/>
</dbReference>
<dbReference type="SUPFAM" id="SSF90112">
    <property type="entry name" value="Neurotransmitter-gated ion-channel transmembrane pore"/>
    <property type="match status" value="1"/>
</dbReference>
<dbReference type="GO" id="GO:0004888">
    <property type="term" value="F:transmembrane signaling receptor activity"/>
    <property type="evidence" value="ECO:0007669"/>
    <property type="project" value="InterPro"/>
</dbReference>
<dbReference type="InterPro" id="IPR006202">
    <property type="entry name" value="Neur_chan_lig-bd"/>
</dbReference>
<comment type="caution">
    <text evidence="9">The sequence shown here is derived from an EMBL/GenBank/DDBJ whole genome shotgun (WGS) entry which is preliminary data.</text>
</comment>
<dbReference type="SUPFAM" id="SSF63712">
    <property type="entry name" value="Nicotinic receptor ligand binding domain-like"/>
    <property type="match status" value="1"/>
</dbReference>
<dbReference type="AlphaFoldDB" id="A0A8S3TCX3"/>
<dbReference type="PRINTS" id="PR00252">
    <property type="entry name" value="NRIONCHANNEL"/>
</dbReference>
<keyword evidence="3 5" id="KW-1133">Transmembrane helix</keyword>
<evidence type="ECO:0000259" key="7">
    <source>
        <dbReference type="Pfam" id="PF02931"/>
    </source>
</evidence>
<evidence type="ECO:0000313" key="10">
    <source>
        <dbReference type="Proteomes" id="UP000683360"/>
    </source>
</evidence>
<dbReference type="GO" id="GO:0016020">
    <property type="term" value="C:membrane"/>
    <property type="evidence" value="ECO:0007669"/>
    <property type="project" value="UniProtKB-SubCell"/>
</dbReference>
<proteinExistence type="predicted"/>
<dbReference type="Gene3D" id="2.70.170.10">
    <property type="entry name" value="Neurotransmitter-gated ion-channel ligand-binding domain"/>
    <property type="match status" value="1"/>
</dbReference>
<dbReference type="GO" id="GO:0005230">
    <property type="term" value="F:extracellular ligand-gated monoatomic ion channel activity"/>
    <property type="evidence" value="ECO:0007669"/>
    <property type="project" value="InterPro"/>
</dbReference>
<feature type="signal peptide" evidence="6">
    <location>
        <begin position="1"/>
        <end position="20"/>
    </location>
</feature>
<dbReference type="InterPro" id="IPR036719">
    <property type="entry name" value="Neuro-gated_channel_TM_sf"/>
</dbReference>
<feature type="transmembrane region" description="Helical" evidence="5">
    <location>
        <begin position="367"/>
        <end position="385"/>
    </location>
</feature>
<keyword evidence="2 5" id="KW-0812">Transmembrane</keyword>
<gene>
    <name evidence="9" type="ORF">MEDL_41179</name>
</gene>
<evidence type="ECO:0000256" key="2">
    <source>
        <dbReference type="ARBA" id="ARBA00022692"/>
    </source>
</evidence>
<organism evidence="9 10">
    <name type="scientific">Mytilus edulis</name>
    <name type="common">Blue mussel</name>
    <dbReference type="NCBI Taxonomy" id="6550"/>
    <lineage>
        <taxon>Eukaryota</taxon>
        <taxon>Metazoa</taxon>
        <taxon>Spiralia</taxon>
        <taxon>Lophotrochozoa</taxon>
        <taxon>Mollusca</taxon>
        <taxon>Bivalvia</taxon>
        <taxon>Autobranchia</taxon>
        <taxon>Pteriomorphia</taxon>
        <taxon>Mytilida</taxon>
        <taxon>Mytiloidea</taxon>
        <taxon>Mytilidae</taxon>
        <taxon>Mytilinae</taxon>
        <taxon>Mytilus</taxon>
    </lineage>
</organism>
<keyword evidence="10" id="KW-1185">Reference proteome</keyword>
<reference evidence="9" key="1">
    <citation type="submission" date="2021-03" db="EMBL/GenBank/DDBJ databases">
        <authorList>
            <person name="Bekaert M."/>
        </authorList>
    </citation>
    <scope>NUCLEOTIDE SEQUENCE</scope>
</reference>
<evidence type="ECO:0000256" key="3">
    <source>
        <dbReference type="ARBA" id="ARBA00022989"/>
    </source>
</evidence>
<dbReference type="InterPro" id="IPR006029">
    <property type="entry name" value="Neurotrans-gated_channel_TM"/>
</dbReference>
<feature type="transmembrane region" description="Helical" evidence="5">
    <location>
        <begin position="291"/>
        <end position="318"/>
    </location>
</feature>
<dbReference type="InterPro" id="IPR036734">
    <property type="entry name" value="Neur_chan_lig-bd_sf"/>
</dbReference>
<dbReference type="Gene3D" id="1.20.58.390">
    <property type="entry name" value="Neurotransmitter-gated ion-channel transmembrane domain"/>
    <property type="match status" value="1"/>
</dbReference>
<evidence type="ECO:0000256" key="6">
    <source>
        <dbReference type="SAM" id="SignalP"/>
    </source>
</evidence>
<keyword evidence="4 5" id="KW-0472">Membrane</keyword>
<dbReference type="CDD" id="cd18989">
    <property type="entry name" value="LGIC_ECD_cation"/>
    <property type="match status" value="1"/>
</dbReference>
<sequence>MYVKILSLLMILSIPKETVCQNLTDYKKLHNDLFNDYNPDLTPFDTENGNSNKKWIKFQFYNLGIKHYDEVDGILSLTSMTILTWLDSSLRWKPSDYNNLRHITVSTGTVWFPHIILLSDANKLEPFGSTSPSKVSVSYNGNIEWSHAHVINSKCPANMRKFPFDEQKCSLTFFVWEPSQQLCLEPVSMPYSDYFETKNPGWMVQSWEVKPDKQGNISLAVILIIKREPLYYNILVFTPIAVLALLNPLVFLLPQNSGERISYGMTILLSFVVFLTLASDKIPATSNPISFLIVFIVLVFIASAVILLFNIINCYFFVKNDKEIKGFLKHIAKILRRKGRKEKVSVNDDITIFYIDIALWLDKFCFVMSYIFMSSLITFYFIILLF</sequence>
<dbReference type="Pfam" id="PF02931">
    <property type="entry name" value="Neur_chan_LBD"/>
    <property type="match status" value="1"/>
</dbReference>
<evidence type="ECO:0000256" key="1">
    <source>
        <dbReference type="ARBA" id="ARBA00004141"/>
    </source>
</evidence>
<protein>
    <submittedName>
        <fullName evidence="9">Uncharacterized protein</fullName>
    </submittedName>
</protein>
<evidence type="ECO:0000259" key="8">
    <source>
        <dbReference type="Pfam" id="PF02932"/>
    </source>
</evidence>
<feature type="chain" id="PRO_5035944107" evidence="6">
    <location>
        <begin position="21"/>
        <end position="386"/>
    </location>
</feature>
<feature type="domain" description="Neurotransmitter-gated ion-channel ligand-binding" evidence="7">
    <location>
        <begin position="27"/>
        <end position="177"/>
    </location>
</feature>
<feature type="domain" description="Neurotransmitter-gated ion-channel transmembrane" evidence="8">
    <location>
        <begin position="239"/>
        <end position="323"/>
    </location>
</feature>
<dbReference type="EMBL" id="CAJPWZ010001991">
    <property type="protein sequence ID" value="CAG2228225.1"/>
    <property type="molecule type" value="Genomic_DNA"/>
</dbReference>
<name>A0A8S3TCX3_MYTED</name>
<dbReference type="PANTHER" id="PTHR18945">
    <property type="entry name" value="NEUROTRANSMITTER GATED ION CHANNEL"/>
    <property type="match status" value="1"/>
</dbReference>
<dbReference type="Proteomes" id="UP000683360">
    <property type="component" value="Unassembled WGS sequence"/>
</dbReference>
<dbReference type="InterPro" id="IPR038050">
    <property type="entry name" value="Neuro_actylchol_rec"/>
</dbReference>
<accession>A0A8S3TCX3</accession>
<dbReference type="Pfam" id="PF02932">
    <property type="entry name" value="Neur_chan_memb"/>
    <property type="match status" value="1"/>
</dbReference>
<evidence type="ECO:0000256" key="5">
    <source>
        <dbReference type="SAM" id="Phobius"/>
    </source>
</evidence>
<keyword evidence="6" id="KW-0732">Signal</keyword>